<dbReference type="Pfam" id="PF05598">
    <property type="entry name" value="DUF772"/>
    <property type="match status" value="1"/>
</dbReference>
<keyword evidence="4" id="KW-1185">Reference proteome</keyword>
<dbReference type="RefSeq" id="WP_379893703.1">
    <property type="nucleotide sequence ID" value="NZ_JBHSQV010000043.1"/>
</dbReference>
<dbReference type="EMBL" id="JBHSQV010000043">
    <property type="protein sequence ID" value="MFC5986363.1"/>
    <property type="molecule type" value="Genomic_DNA"/>
</dbReference>
<dbReference type="Proteomes" id="UP001596250">
    <property type="component" value="Unassembled WGS sequence"/>
</dbReference>
<feature type="region of interest" description="Disordered" evidence="1">
    <location>
        <begin position="127"/>
        <end position="161"/>
    </location>
</feature>
<feature type="non-terminal residue" evidence="3">
    <location>
        <position position="184"/>
    </location>
</feature>
<evidence type="ECO:0000313" key="3">
    <source>
        <dbReference type="EMBL" id="MFC5986363.1"/>
    </source>
</evidence>
<accession>A0ABW1IMR8</accession>
<gene>
    <name evidence="3" type="ORF">ACFPXP_07930</name>
</gene>
<evidence type="ECO:0000256" key="1">
    <source>
        <dbReference type="SAM" id="MobiDB-lite"/>
    </source>
</evidence>
<organism evidence="3 4">
    <name type="scientific">Marinicrinis lubricantis</name>
    <dbReference type="NCBI Taxonomy" id="2086470"/>
    <lineage>
        <taxon>Bacteria</taxon>
        <taxon>Bacillati</taxon>
        <taxon>Bacillota</taxon>
        <taxon>Bacilli</taxon>
        <taxon>Bacillales</taxon>
        <taxon>Paenibacillaceae</taxon>
    </lineage>
</organism>
<sequence length="184" mass="21442">MEQQHRFEAIFATIDITPILSLVRKRSRHGAPVEVNYPAVIYSLIARIVERIPTIKDLVKRLREDIQFRMDCGFMLSEPIPSEATYSRFIQKISQSRVLEEIQVKLLKQAMVEKFVSDDTVAIDATHVEARDQAPAKEKKEKPEPKKRGRKSKQEREAWLKQKQLEEEQKSLYEKEIAAQLVEP</sequence>
<comment type="caution">
    <text evidence="3">The sequence shown here is derived from an EMBL/GenBank/DDBJ whole genome shotgun (WGS) entry which is preliminary data.</text>
</comment>
<protein>
    <submittedName>
        <fullName evidence="3">Transposase</fullName>
    </submittedName>
</protein>
<evidence type="ECO:0000259" key="2">
    <source>
        <dbReference type="Pfam" id="PF05598"/>
    </source>
</evidence>
<dbReference type="InterPro" id="IPR008490">
    <property type="entry name" value="Transposase_InsH_N"/>
</dbReference>
<name>A0ABW1IMR8_9BACL</name>
<evidence type="ECO:0000313" key="4">
    <source>
        <dbReference type="Proteomes" id="UP001596250"/>
    </source>
</evidence>
<proteinExistence type="predicted"/>
<reference evidence="4" key="1">
    <citation type="journal article" date="2019" name="Int. J. Syst. Evol. Microbiol.">
        <title>The Global Catalogue of Microorganisms (GCM) 10K type strain sequencing project: providing services to taxonomists for standard genome sequencing and annotation.</title>
        <authorList>
            <consortium name="The Broad Institute Genomics Platform"/>
            <consortium name="The Broad Institute Genome Sequencing Center for Infectious Disease"/>
            <person name="Wu L."/>
            <person name="Ma J."/>
        </authorList>
    </citation>
    <scope>NUCLEOTIDE SEQUENCE [LARGE SCALE GENOMIC DNA]</scope>
    <source>
        <strain evidence="4">CCM 8749</strain>
    </source>
</reference>
<feature type="domain" description="Transposase InsH N-terminal" evidence="2">
    <location>
        <begin position="3"/>
        <end position="91"/>
    </location>
</feature>